<name>A0A7Z0IQA7_9ACTN</name>
<protein>
    <submittedName>
        <fullName evidence="3">Uncharacterized protein</fullName>
    </submittedName>
</protein>
<evidence type="ECO:0000313" key="3">
    <source>
        <dbReference type="EMBL" id="NYI75636.1"/>
    </source>
</evidence>
<evidence type="ECO:0000256" key="2">
    <source>
        <dbReference type="SAM" id="Phobius"/>
    </source>
</evidence>
<dbReference type="RefSeq" id="WP_179656339.1">
    <property type="nucleotide sequence ID" value="NZ_JACBZR010000001.1"/>
</dbReference>
<dbReference type="AlphaFoldDB" id="A0A7Z0IQA7"/>
<keyword evidence="2" id="KW-0472">Membrane</keyword>
<feature type="region of interest" description="Disordered" evidence="1">
    <location>
        <begin position="270"/>
        <end position="317"/>
    </location>
</feature>
<feature type="compositionally biased region" description="Basic and acidic residues" evidence="1">
    <location>
        <begin position="130"/>
        <end position="139"/>
    </location>
</feature>
<evidence type="ECO:0000256" key="1">
    <source>
        <dbReference type="SAM" id="MobiDB-lite"/>
    </source>
</evidence>
<accession>A0A7Z0IQA7</accession>
<dbReference type="Proteomes" id="UP000564496">
    <property type="component" value="Unassembled WGS sequence"/>
</dbReference>
<sequence length="439" mass="46893">MSDFEREERAFRAALARAADGFEPRELAIPGGSDTTTPMDVSDETEQNEQIERTEQDEPKGPVRRRAPWILAAAAAVLAVVGLGGVVANLQPTGSGDESTAASDAAGGEENSGDAPKALADQDGAAPEGTYREPGRRDLPAPAEGNRWAVRYDVAFQVPEEWADATAPALPECIAEPGDRWDTVPRTPYVANITNQPVPSIACNETSDRDFPPQFGKVPFALWQPYVLIEMPGKGASLQTGSWEHEGWLLTRVQIEDAYATILTGPGDDEINNQVKGSLRTTPKDPYGCETASPLAEGDPVRPKTEPSTSPLEGDAPESIAVCRYEPSSASLTGSREITDTAAAGLVEAIRSAPRRSGPNTPQNCAPGQPVTAYVILRIFRDGDDPKDVYVNYENCEDHGFFDGITVHELTAAACRPVFAEAPVTIYSAQGDVAKVCLS</sequence>
<comment type="caution">
    <text evidence="3">The sequence shown here is derived from an EMBL/GenBank/DDBJ whole genome shotgun (WGS) entry which is preliminary data.</text>
</comment>
<proteinExistence type="predicted"/>
<reference evidence="3 4" key="1">
    <citation type="submission" date="2020-07" db="EMBL/GenBank/DDBJ databases">
        <title>Sequencing the genomes of 1000 actinobacteria strains.</title>
        <authorList>
            <person name="Klenk H.-P."/>
        </authorList>
    </citation>
    <scope>NUCLEOTIDE SEQUENCE [LARGE SCALE GENOMIC DNA]</scope>
    <source>
        <strain evidence="3 4">DSM 26487</strain>
    </source>
</reference>
<feature type="region of interest" description="Disordered" evidence="1">
    <location>
        <begin position="21"/>
        <end position="62"/>
    </location>
</feature>
<organism evidence="3 4">
    <name type="scientific">Nocardioides panzhihuensis</name>
    <dbReference type="NCBI Taxonomy" id="860243"/>
    <lineage>
        <taxon>Bacteria</taxon>
        <taxon>Bacillati</taxon>
        <taxon>Actinomycetota</taxon>
        <taxon>Actinomycetes</taxon>
        <taxon>Propionibacteriales</taxon>
        <taxon>Nocardioidaceae</taxon>
        <taxon>Nocardioides</taxon>
    </lineage>
</organism>
<evidence type="ECO:0000313" key="4">
    <source>
        <dbReference type="Proteomes" id="UP000564496"/>
    </source>
</evidence>
<feature type="compositionally biased region" description="Basic and acidic residues" evidence="1">
    <location>
        <begin position="50"/>
        <end position="61"/>
    </location>
</feature>
<feature type="compositionally biased region" description="Polar residues" evidence="1">
    <location>
        <begin position="272"/>
        <end position="281"/>
    </location>
</feature>
<gene>
    <name evidence="3" type="ORF">BJ988_000284</name>
</gene>
<feature type="compositionally biased region" description="Polar residues" evidence="1">
    <location>
        <begin position="90"/>
        <end position="102"/>
    </location>
</feature>
<keyword evidence="2" id="KW-0812">Transmembrane</keyword>
<keyword evidence="2" id="KW-1133">Transmembrane helix</keyword>
<feature type="transmembrane region" description="Helical" evidence="2">
    <location>
        <begin position="69"/>
        <end position="90"/>
    </location>
</feature>
<dbReference type="EMBL" id="JACBZR010000001">
    <property type="protein sequence ID" value="NYI75636.1"/>
    <property type="molecule type" value="Genomic_DNA"/>
</dbReference>
<keyword evidence="4" id="KW-1185">Reference proteome</keyword>
<feature type="region of interest" description="Disordered" evidence="1">
    <location>
        <begin position="90"/>
        <end position="143"/>
    </location>
</feature>